<dbReference type="VEuPathDB" id="FungiDB:TRICI_001793"/>
<evidence type="ECO:0000313" key="3">
    <source>
        <dbReference type="Proteomes" id="UP000761534"/>
    </source>
</evidence>
<feature type="domain" description="F-box" evidence="1">
    <location>
        <begin position="4"/>
        <end position="50"/>
    </location>
</feature>
<evidence type="ECO:0000313" key="2">
    <source>
        <dbReference type="EMBL" id="KAA8916070.1"/>
    </source>
</evidence>
<dbReference type="EMBL" id="SWFS01000125">
    <property type="protein sequence ID" value="KAA8916070.1"/>
    <property type="molecule type" value="Genomic_DNA"/>
</dbReference>
<comment type="caution">
    <text evidence="2">The sequence shown here is derived from an EMBL/GenBank/DDBJ whole genome shotgun (WGS) entry which is preliminary data.</text>
</comment>
<proteinExistence type="predicted"/>
<name>A0A642V7K1_9ASCO</name>
<evidence type="ECO:0000259" key="1">
    <source>
        <dbReference type="PROSITE" id="PS50181"/>
    </source>
</evidence>
<dbReference type="SUPFAM" id="SSF52047">
    <property type="entry name" value="RNI-like"/>
    <property type="match status" value="1"/>
</dbReference>
<accession>A0A642V7K1</accession>
<dbReference type="Gene3D" id="3.80.10.10">
    <property type="entry name" value="Ribonuclease Inhibitor"/>
    <property type="match status" value="1"/>
</dbReference>
<protein>
    <recommendedName>
        <fullName evidence="1">F-box domain-containing protein</fullName>
    </recommendedName>
</protein>
<dbReference type="AlphaFoldDB" id="A0A642V7K1"/>
<gene>
    <name evidence="2" type="ORF">TRICI_001793</name>
</gene>
<dbReference type="Pfam" id="PF00646">
    <property type="entry name" value="F-box"/>
    <property type="match status" value="1"/>
</dbReference>
<sequence length="521" mass="59636">MTSQRMILDLPAELFRFVLEYCSFEDALNMRLVCPWLQSRVDKSELFNTKLVFKIDNPSQIMQMHIEWGAVVAVRKKLDFDCFSTKKVIQNIVAFWLSRVWRVECQMWEPLEGPLFMEMPRSNFLYKVISVLRRDEANLKELYVEWTIPISNIRQLSEIQKEIDLAGDRWADLNIELSFHDSKTRGVKPSFGLGPQFKSLNFDGFATGAKMARLLKLSNVGTMKNITFKNVRHLNIEDVGVLVSNCSTLENLIFIDTVVDFKNAPTGLENKWLHSGVKSLELRNCSYENYEPKKKYGNCPIESLTVTKCDDIEPIQLFNFPQLRHLSVYLKEETKRVTFLLTTLKSFSLQTSDWDTLKMLSSEPAQSLQKLQLDILTDKVEPKDFSNPALDNVKKLKYLESLELSMYADSNTENMKITPETPTREAIEALVKDLTTTNSKLKTVNIGLNPSQELTPAYANCRTKLALENGELVEQPGPIFPPIQKTYRMTLADFNFEGYERSISARRSADGPEATPKNGSA</sequence>
<dbReference type="PROSITE" id="PS50181">
    <property type="entry name" value="FBOX"/>
    <property type="match status" value="1"/>
</dbReference>
<organism evidence="2 3">
    <name type="scientific">Trichomonascus ciferrii</name>
    <dbReference type="NCBI Taxonomy" id="44093"/>
    <lineage>
        <taxon>Eukaryota</taxon>
        <taxon>Fungi</taxon>
        <taxon>Dikarya</taxon>
        <taxon>Ascomycota</taxon>
        <taxon>Saccharomycotina</taxon>
        <taxon>Dipodascomycetes</taxon>
        <taxon>Dipodascales</taxon>
        <taxon>Trichomonascaceae</taxon>
        <taxon>Trichomonascus</taxon>
        <taxon>Trichomonascus ciferrii complex</taxon>
    </lineage>
</organism>
<reference evidence="2" key="1">
    <citation type="journal article" date="2019" name="G3 (Bethesda)">
        <title>Genome Assemblies of Two Rare Opportunistic Yeast Pathogens: Diutina rugosa (syn. Candida rugosa) and Trichomonascus ciferrii (syn. Candida ciferrii).</title>
        <authorList>
            <person name="Mixao V."/>
            <person name="Saus E."/>
            <person name="Hansen A.P."/>
            <person name="Lass-Florl C."/>
            <person name="Gabaldon T."/>
        </authorList>
    </citation>
    <scope>NUCLEOTIDE SEQUENCE</scope>
    <source>
        <strain evidence="2">CBS 4856</strain>
    </source>
</reference>
<keyword evidence="3" id="KW-1185">Reference proteome</keyword>
<dbReference type="InterPro" id="IPR001810">
    <property type="entry name" value="F-box_dom"/>
</dbReference>
<dbReference type="Proteomes" id="UP000761534">
    <property type="component" value="Unassembled WGS sequence"/>
</dbReference>
<dbReference type="InterPro" id="IPR032675">
    <property type="entry name" value="LRR_dom_sf"/>
</dbReference>